<dbReference type="GeneID" id="25565579"/>
<keyword evidence="2" id="KW-1185">Reference proteome</keyword>
<dbReference type="Proteomes" id="UP000054408">
    <property type="component" value="Unassembled WGS sequence"/>
</dbReference>
<accession>A0A0L0DFZ7</accession>
<reference evidence="1 2" key="1">
    <citation type="submission" date="2010-05" db="EMBL/GenBank/DDBJ databases">
        <title>The Genome Sequence of Thecamonas trahens ATCC 50062.</title>
        <authorList>
            <consortium name="The Broad Institute Genome Sequencing Platform"/>
            <person name="Russ C."/>
            <person name="Cuomo C."/>
            <person name="Shea T."/>
            <person name="Young S.K."/>
            <person name="Zeng Q."/>
            <person name="Koehrsen M."/>
            <person name="Haas B."/>
            <person name="Borodovsky M."/>
            <person name="Guigo R."/>
            <person name="Alvarado L."/>
            <person name="Berlin A."/>
            <person name="Bochicchio J."/>
            <person name="Borenstein D."/>
            <person name="Chapman S."/>
            <person name="Chen Z."/>
            <person name="Freedman E."/>
            <person name="Gellesch M."/>
            <person name="Goldberg J."/>
            <person name="Griggs A."/>
            <person name="Gujja S."/>
            <person name="Heilman E."/>
            <person name="Heiman D."/>
            <person name="Hepburn T."/>
            <person name="Howarth C."/>
            <person name="Jen D."/>
            <person name="Larson L."/>
            <person name="Mehta T."/>
            <person name="Park D."/>
            <person name="Pearson M."/>
            <person name="Roberts A."/>
            <person name="Saif S."/>
            <person name="Shenoy N."/>
            <person name="Sisk P."/>
            <person name="Stolte C."/>
            <person name="Sykes S."/>
            <person name="Thomson T."/>
            <person name="Walk T."/>
            <person name="White J."/>
            <person name="Yandava C."/>
            <person name="Burger G."/>
            <person name="Gray M.W."/>
            <person name="Holland P.W.H."/>
            <person name="King N."/>
            <person name="Lang F.B.F."/>
            <person name="Roger A.J."/>
            <person name="Ruiz-Trillo I."/>
            <person name="Lander E."/>
            <person name="Nusbaum C."/>
        </authorList>
    </citation>
    <scope>NUCLEOTIDE SEQUENCE [LARGE SCALE GENOMIC DNA]</scope>
    <source>
        <strain evidence="1 2">ATCC 50062</strain>
    </source>
</reference>
<evidence type="ECO:0000313" key="2">
    <source>
        <dbReference type="Proteomes" id="UP000054408"/>
    </source>
</evidence>
<evidence type="ECO:0000313" key="1">
    <source>
        <dbReference type="EMBL" id="KNC50263.1"/>
    </source>
</evidence>
<dbReference type="eggNOG" id="ENOG502SZCB">
    <property type="taxonomic scope" value="Eukaryota"/>
</dbReference>
<protein>
    <submittedName>
        <fullName evidence="1">Uncharacterized protein</fullName>
    </submittedName>
</protein>
<dbReference type="RefSeq" id="XP_013757090.1">
    <property type="nucleotide sequence ID" value="XM_013901636.1"/>
</dbReference>
<dbReference type="AlphaFoldDB" id="A0A0L0DFZ7"/>
<name>A0A0L0DFZ7_THETB</name>
<gene>
    <name evidence="1" type="ORF">AMSG_06422</name>
</gene>
<proteinExistence type="predicted"/>
<sequence length="355" mass="36337">MAATPHRLGTLASRPLGTAMVPRANRSAGRVAMAFTPGVDGDYAHPTTTLAVIAPSPAAPAALLTTALAINWTDSATGPDDDPVAMSAFVLHGQLDVARALASMGPAAGAAEPAVLLGGFALNMSCNPALQPPGEVCNSNGIWATHIAVEIDNGSVVLDRASGVLHFDLAFELGRAWTPDKGGGKPFNWRMTFDAVFDATIVLAAPAGGRVTPGARVELVSSLWAPSSAHSAAITGKPGVPAGEVGITGWGFSLVPQHANETSRLGRYFESIAFAVEKQVYAPTSGTASFAVQAHLTAPLTVHDVGVKAWMAPALVQLDGVSSGSTRVVGVVCEDVKLFSTDVVDFDVPVAAGKM</sequence>
<dbReference type="EMBL" id="GL349460">
    <property type="protein sequence ID" value="KNC50263.1"/>
    <property type="molecule type" value="Genomic_DNA"/>
</dbReference>
<dbReference type="OrthoDB" id="10674125at2759"/>
<organism evidence="1 2">
    <name type="scientific">Thecamonas trahens ATCC 50062</name>
    <dbReference type="NCBI Taxonomy" id="461836"/>
    <lineage>
        <taxon>Eukaryota</taxon>
        <taxon>Apusozoa</taxon>
        <taxon>Apusomonadida</taxon>
        <taxon>Apusomonadidae</taxon>
        <taxon>Thecamonas</taxon>
    </lineage>
</organism>